<dbReference type="Proteomes" id="UP001305647">
    <property type="component" value="Unassembled WGS sequence"/>
</dbReference>
<sequence length="278" mass="30154">MRRTKFYSAPMELTRRQTRNGTPASNPHITHLPSRLLHSHTKLSKEDHALLLFKQARLQASNILGPAAVSQSATSATPIFAQAEAGTAVCIHDSGLLLTCAHCIADTKAELDVSKPYLLLFASCAVVTAHCAAWDPKRDLTLLEITAAQRPLRGDDSSLAPQHWQFPALGIADRIPKVGTKLLCIGQPGSEDLECEGARVETGYEVLCASNGKFEGYADGQDVCWTYWGHSGAPLVEKTVQGEMLVGLHSSWGEETAMRRGIGIEVIREFVRGKVDLG</sequence>
<dbReference type="Gene3D" id="2.40.10.120">
    <property type="match status" value="1"/>
</dbReference>
<dbReference type="InterPro" id="IPR009003">
    <property type="entry name" value="Peptidase_S1_PA"/>
</dbReference>
<dbReference type="SUPFAM" id="SSF50494">
    <property type="entry name" value="Trypsin-like serine proteases"/>
    <property type="match status" value="1"/>
</dbReference>
<keyword evidence="2" id="KW-1185">Reference proteome</keyword>
<reference evidence="1" key="1">
    <citation type="journal article" date="2023" name="Mol. Phylogenet. Evol.">
        <title>Genome-scale phylogeny and comparative genomics of the fungal order Sordariales.</title>
        <authorList>
            <person name="Hensen N."/>
            <person name="Bonometti L."/>
            <person name="Westerberg I."/>
            <person name="Brannstrom I.O."/>
            <person name="Guillou S."/>
            <person name="Cros-Aarteil S."/>
            <person name="Calhoun S."/>
            <person name="Haridas S."/>
            <person name="Kuo A."/>
            <person name="Mondo S."/>
            <person name="Pangilinan J."/>
            <person name="Riley R."/>
            <person name="LaButti K."/>
            <person name="Andreopoulos B."/>
            <person name="Lipzen A."/>
            <person name="Chen C."/>
            <person name="Yan M."/>
            <person name="Daum C."/>
            <person name="Ng V."/>
            <person name="Clum A."/>
            <person name="Steindorff A."/>
            <person name="Ohm R.A."/>
            <person name="Martin F."/>
            <person name="Silar P."/>
            <person name="Natvig D.O."/>
            <person name="Lalanne C."/>
            <person name="Gautier V."/>
            <person name="Ament-Velasquez S.L."/>
            <person name="Kruys A."/>
            <person name="Hutchinson M.I."/>
            <person name="Powell A.J."/>
            <person name="Barry K."/>
            <person name="Miller A.N."/>
            <person name="Grigoriev I.V."/>
            <person name="Debuchy R."/>
            <person name="Gladieux P."/>
            <person name="Hiltunen Thoren M."/>
            <person name="Johannesson H."/>
        </authorList>
    </citation>
    <scope>NUCLEOTIDE SEQUENCE</scope>
    <source>
        <strain evidence="1">CBS 757.83</strain>
    </source>
</reference>
<protein>
    <submittedName>
        <fullName evidence="1">Uncharacterized protein</fullName>
    </submittedName>
</protein>
<comment type="caution">
    <text evidence="1">The sequence shown here is derived from an EMBL/GenBank/DDBJ whole genome shotgun (WGS) entry which is preliminary data.</text>
</comment>
<proteinExistence type="predicted"/>
<dbReference type="EMBL" id="MU863700">
    <property type="protein sequence ID" value="KAK4096697.1"/>
    <property type="molecule type" value="Genomic_DNA"/>
</dbReference>
<gene>
    <name evidence="1" type="ORF">N658DRAFT_569718</name>
</gene>
<organism evidence="1 2">
    <name type="scientific">Parathielavia hyrcaniae</name>
    <dbReference type="NCBI Taxonomy" id="113614"/>
    <lineage>
        <taxon>Eukaryota</taxon>
        <taxon>Fungi</taxon>
        <taxon>Dikarya</taxon>
        <taxon>Ascomycota</taxon>
        <taxon>Pezizomycotina</taxon>
        <taxon>Sordariomycetes</taxon>
        <taxon>Sordariomycetidae</taxon>
        <taxon>Sordariales</taxon>
        <taxon>Chaetomiaceae</taxon>
        <taxon>Parathielavia</taxon>
    </lineage>
</organism>
<evidence type="ECO:0000313" key="1">
    <source>
        <dbReference type="EMBL" id="KAK4096697.1"/>
    </source>
</evidence>
<dbReference type="Pfam" id="PF13365">
    <property type="entry name" value="Trypsin_2"/>
    <property type="match status" value="1"/>
</dbReference>
<name>A0AAN6PW94_9PEZI</name>
<dbReference type="AlphaFoldDB" id="A0AAN6PW94"/>
<reference evidence="1" key="2">
    <citation type="submission" date="2023-05" db="EMBL/GenBank/DDBJ databases">
        <authorList>
            <consortium name="Lawrence Berkeley National Laboratory"/>
            <person name="Steindorff A."/>
            <person name="Hensen N."/>
            <person name="Bonometti L."/>
            <person name="Westerberg I."/>
            <person name="Brannstrom I.O."/>
            <person name="Guillou S."/>
            <person name="Cros-Aarteil S."/>
            <person name="Calhoun S."/>
            <person name="Haridas S."/>
            <person name="Kuo A."/>
            <person name="Mondo S."/>
            <person name="Pangilinan J."/>
            <person name="Riley R."/>
            <person name="Labutti K."/>
            <person name="Andreopoulos B."/>
            <person name="Lipzen A."/>
            <person name="Chen C."/>
            <person name="Yanf M."/>
            <person name="Daum C."/>
            <person name="Ng V."/>
            <person name="Clum A."/>
            <person name="Ohm R."/>
            <person name="Martin F."/>
            <person name="Silar P."/>
            <person name="Natvig D."/>
            <person name="Lalanne C."/>
            <person name="Gautier V."/>
            <person name="Ament-Velasquez S.L."/>
            <person name="Kruys A."/>
            <person name="Hutchinson M.I."/>
            <person name="Powell A.J."/>
            <person name="Barry K."/>
            <person name="Miller A.N."/>
            <person name="Grigoriev I.V."/>
            <person name="Debuchy R."/>
            <person name="Gladieux P."/>
            <person name="Thoren M.H."/>
            <person name="Johannesson H."/>
        </authorList>
    </citation>
    <scope>NUCLEOTIDE SEQUENCE</scope>
    <source>
        <strain evidence="1">CBS 757.83</strain>
    </source>
</reference>
<evidence type="ECO:0000313" key="2">
    <source>
        <dbReference type="Proteomes" id="UP001305647"/>
    </source>
</evidence>
<accession>A0AAN6PW94</accession>